<dbReference type="InParanoid" id="B3MTY4"/>
<feature type="region of interest" description="Disordered" evidence="1">
    <location>
        <begin position="215"/>
        <end position="234"/>
    </location>
</feature>
<protein>
    <submittedName>
        <fullName evidence="2">Uncharacterized protein</fullName>
    </submittedName>
</protein>
<dbReference type="PANTHER" id="PTHR16260">
    <property type="entry name" value="SIMILAR TO 1700123O20RIK PROTEIN"/>
    <property type="match status" value="1"/>
</dbReference>
<feature type="compositionally biased region" description="Acidic residues" evidence="1">
    <location>
        <begin position="185"/>
        <end position="195"/>
    </location>
</feature>
<feature type="compositionally biased region" description="Low complexity" evidence="1">
    <location>
        <begin position="151"/>
        <end position="167"/>
    </location>
</feature>
<accession>B3MTY4</accession>
<dbReference type="Proteomes" id="UP000007801">
    <property type="component" value="Unassembled WGS sequence"/>
</dbReference>
<dbReference type="STRING" id="7217.B3MTY4"/>
<sequence length="255" mass="27352">MSMSNLSIDGEFRYIIQWFNEWSELQRDDFVYVLVEYLTGGATGGGGIHVNGMVNALSNAGVQDKPMSLFQCRIKLFREWSPKWPIEFKCKLQEKISEIDAKVGEKIINELRGPHGVHNGDVAVHLNANGTSDGGGEFELEQGKVVEVASATADQPPEAATTAAAPEAEADNDNRLAAVLRQETPVDDEDVEEPREESAEVNGHYPAAAVTTIAVNTSPSPSPSPSPTPAIVEPVEQVENSVTVTVASAQVSPVA</sequence>
<dbReference type="Pfam" id="PF14969">
    <property type="entry name" value="DUF4508"/>
    <property type="match status" value="1"/>
</dbReference>
<gene>
    <name evidence="2" type="primary">Dana\GF23195</name>
    <name evidence="2" type="synonym">dana_GLEANR_7858</name>
    <name evidence="2" type="ORF">GF23195</name>
</gene>
<dbReference type="OrthoDB" id="6514241at2759"/>
<feature type="region of interest" description="Disordered" evidence="1">
    <location>
        <begin position="151"/>
        <end position="205"/>
    </location>
</feature>
<proteinExistence type="predicted"/>
<dbReference type="EMBL" id="CH902623">
    <property type="protein sequence ID" value="EDV30265.1"/>
    <property type="molecule type" value="Genomic_DNA"/>
</dbReference>
<dbReference type="InterPro" id="IPR028019">
    <property type="entry name" value="DUF4508"/>
</dbReference>
<evidence type="ECO:0000313" key="3">
    <source>
        <dbReference type="Proteomes" id="UP000007801"/>
    </source>
</evidence>
<dbReference type="HOGENOM" id="CLU_1103743_0_0_1"/>
<evidence type="ECO:0000313" key="2">
    <source>
        <dbReference type="EMBL" id="EDV30265.1"/>
    </source>
</evidence>
<name>B3MTY4_DROAN</name>
<dbReference type="PhylomeDB" id="B3MTY4"/>
<dbReference type="PANTHER" id="PTHR16260:SF3">
    <property type="entry name" value="CHROMOSOME 14 OPEN READING FRAME 119-LIKE-RELATED"/>
    <property type="match status" value="1"/>
</dbReference>
<dbReference type="KEGG" id="dan:6505841"/>
<evidence type="ECO:0000256" key="1">
    <source>
        <dbReference type="SAM" id="MobiDB-lite"/>
    </source>
</evidence>
<reference evidence="2 3" key="1">
    <citation type="journal article" date="2007" name="Nature">
        <title>Evolution of genes and genomes on the Drosophila phylogeny.</title>
        <authorList>
            <consortium name="Drosophila 12 Genomes Consortium"/>
            <person name="Clark A.G."/>
            <person name="Eisen M.B."/>
            <person name="Smith D.R."/>
            <person name="Bergman C.M."/>
            <person name="Oliver B."/>
            <person name="Markow T.A."/>
            <person name="Kaufman T.C."/>
            <person name="Kellis M."/>
            <person name="Gelbart W."/>
            <person name="Iyer V.N."/>
            <person name="Pollard D.A."/>
            <person name="Sackton T.B."/>
            <person name="Larracuente A.M."/>
            <person name="Singh N.D."/>
            <person name="Abad J.P."/>
            <person name="Abt D.N."/>
            <person name="Adryan B."/>
            <person name="Aguade M."/>
            <person name="Akashi H."/>
            <person name="Anderson W.W."/>
            <person name="Aquadro C.F."/>
            <person name="Ardell D.H."/>
            <person name="Arguello R."/>
            <person name="Artieri C.G."/>
            <person name="Barbash D.A."/>
            <person name="Barker D."/>
            <person name="Barsanti P."/>
            <person name="Batterham P."/>
            <person name="Batzoglou S."/>
            <person name="Begun D."/>
            <person name="Bhutkar A."/>
            <person name="Blanco E."/>
            <person name="Bosak S.A."/>
            <person name="Bradley R.K."/>
            <person name="Brand A.D."/>
            <person name="Brent M.R."/>
            <person name="Brooks A.N."/>
            <person name="Brown R.H."/>
            <person name="Butlin R.K."/>
            <person name="Caggese C."/>
            <person name="Calvi B.R."/>
            <person name="Bernardo de Carvalho A."/>
            <person name="Caspi A."/>
            <person name="Castrezana S."/>
            <person name="Celniker S.E."/>
            <person name="Chang J.L."/>
            <person name="Chapple C."/>
            <person name="Chatterji S."/>
            <person name="Chinwalla A."/>
            <person name="Civetta A."/>
            <person name="Clifton S.W."/>
            <person name="Comeron J.M."/>
            <person name="Costello J.C."/>
            <person name="Coyne J.A."/>
            <person name="Daub J."/>
            <person name="David R.G."/>
            <person name="Delcher A.L."/>
            <person name="Delehaunty K."/>
            <person name="Do C.B."/>
            <person name="Ebling H."/>
            <person name="Edwards K."/>
            <person name="Eickbush T."/>
            <person name="Evans J.D."/>
            <person name="Filipski A."/>
            <person name="Findeiss S."/>
            <person name="Freyhult E."/>
            <person name="Fulton L."/>
            <person name="Fulton R."/>
            <person name="Garcia A.C."/>
            <person name="Gardiner A."/>
            <person name="Garfield D.A."/>
            <person name="Garvin B.E."/>
            <person name="Gibson G."/>
            <person name="Gilbert D."/>
            <person name="Gnerre S."/>
            <person name="Godfrey J."/>
            <person name="Good R."/>
            <person name="Gotea V."/>
            <person name="Gravely B."/>
            <person name="Greenberg A.J."/>
            <person name="Griffiths-Jones S."/>
            <person name="Gross S."/>
            <person name="Guigo R."/>
            <person name="Gustafson E.A."/>
            <person name="Haerty W."/>
            <person name="Hahn M.W."/>
            <person name="Halligan D.L."/>
            <person name="Halpern A.L."/>
            <person name="Halter G.M."/>
            <person name="Han M.V."/>
            <person name="Heger A."/>
            <person name="Hillier L."/>
            <person name="Hinrichs A.S."/>
            <person name="Holmes I."/>
            <person name="Hoskins R.A."/>
            <person name="Hubisz M.J."/>
            <person name="Hultmark D."/>
            <person name="Huntley M.A."/>
            <person name="Jaffe D.B."/>
            <person name="Jagadeeshan S."/>
            <person name="Jeck W.R."/>
            <person name="Johnson J."/>
            <person name="Jones C.D."/>
            <person name="Jordan W.C."/>
            <person name="Karpen G.H."/>
            <person name="Kataoka E."/>
            <person name="Keightley P.D."/>
            <person name="Kheradpour P."/>
            <person name="Kirkness E.F."/>
            <person name="Koerich L.B."/>
            <person name="Kristiansen K."/>
            <person name="Kudrna D."/>
            <person name="Kulathinal R.J."/>
            <person name="Kumar S."/>
            <person name="Kwok R."/>
            <person name="Lander E."/>
            <person name="Langley C.H."/>
            <person name="Lapoint R."/>
            <person name="Lazzaro B.P."/>
            <person name="Lee S.J."/>
            <person name="Levesque L."/>
            <person name="Li R."/>
            <person name="Lin C.F."/>
            <person name="Lin M.F."/>
            <person name="Lindblad-Toh K."/>
            <person name="Llopart A."/>
            <person name="Long M."/>
            <person name="Low L."/>
            <person name="Lozovsky E."/>
            <person name="Lu J."/>
            <person name="Luo M."/>
            <person name="Machado C.A."/>
            <person name="Makalowski W."/>
            <person name="Marzo M."/>
            <person name="Matsuda M."/>
            <person name="Matzkin L."/>
            <person name="McAllister B."/>
            <person name="McBride C.S."/>
            <person name="McKernan B."/>
            <person name="McKernan K."/>
            <person name="Mendez-Lago M."/>
            <person name="Minx P."/>
            <person name="Mollenhauer M.U."/>
            <person name="Montooth K."/>
            <person name="Mount S.M."/>
            <person name="Mu X."/>
            <person name="Myers E."/>
            <person name="Negre B."/>
            <person name="Newfeld S."/>
            <person name="Nielsen R."/>
            <person name="Noor M.A."/>
            <person name="O'Grady P."/>
            <person name="Pachter L."/>
            <person name="Papaceit M."/>
            <person name="Parisi M.J."/>
            <person name="Parisi M."/>
            <person name="Parts L."/>
            <person name="Pedersen J.S."/>
            <person name="Pesole G."/>
            <person name="Phillippy A.M."/>
            <person name="Ponting C.P."/>
            <person name="Pop M."/>
            <person name="Porcelli D."/>
            <person name="Powell J.R."/>
            <person name="Prohaska S."/>
            <person name="Pruitt K."/>
            <person name="Puig M."/>
            <person name="Quesneville H."/>
            <person name="Ram K.R."/>
            <person name="Rand D."/>
            <person name="Rasmussen M.D."/>
            <person name="Reed L.K."/>
            <person name="Reenan R."/>
            <person name="Reily A."/>
            <person name="Remington K.A."/>
            <person name="Rieger T.T."/>
            <person name="Ritchie M.G."/>
            <person name="Robin C."/>
            <person name="Rogers Y.H."/>
            <person name="Rohde C."/>
            <person name="Rozas J."/>
            <person name="Rubenfield M.J."/>
            <person name="Ruiz A."/>
            <person name="Russo S."/>
            <person name="Salzberg S.L."/>
            <person name="Sanchez-Gracia A."/>
            <person name="Saranga D.J."/>
            <person name="Sato H."/>
            <person name="Schaeffer S.W."/>
            <person name="Schatz M.C."/>
            <person name="Schlenke T."/>
            <person name="Schwartz R."/>
            <person name="Segarra C."/>
            <person name="Singh R.S."/>
            <person name="Sirot L."/>
            <person name="Sirota M."/>
            <person name="Sisneros N.B."/>
            <person name="Smith C.D."/>
            <person name="Smith T.F."/>
            <person name="Spieth J."/>
            <person name="Stage D.E."/>
            <person name="Stark A."/>
            <person name="Stephan W."/>
            <person name="Strausberg R.L."/>
            <person name="Strempel S."/>
            <person name="Sturgill D."/>
            <person name="Sutton G."/>
            <person name="Sutton G.G."/>
            <person name="Tao W."/>
            <person name="Teichmann S."/>
            <person name="Tobari Y.N."/>
            <person name="Tomimura Y."/>
            <person name="Tsolas J.M."/>
            <person name="Valente V.L."/>
            <person name="Venter E."/>
            <person name="Venter J.C."/>
            <person name="Vicario S."/>
            <person name="Vieira F.G."/>
            <person name="Vilella A.J."/>
            <person name="Villasante A."/>
            <person name="Walenz B."/>
            <person name="Wang J."/>
            <person name="Wasserman M."/>
            <person name="Watts T."/>
            <person name="Wilson D."/>
            <person name="Wilson R.K."/>
            <person name="Wing R.A."/>
            <person name="Wolfner M.F."/>
            <person name="Wong A."/>
            <person name="Wong G.K."/>
            <person name="Wu C.I."/>
            <person name="Wu G."/>
            <person name="Yamamoto D."/>
            <person name="Yang H.P."/>
            <person name="Yang S.P."/>
            <person name="Yorke J.A."/>
            <person name="Yoshida K."/>
            <person name="Zdobnov E."/>
            <person name="Zhang P."/>
            <person name="Zhang Y."/>
            <person name="Zimin A.V."/>
            <person name="Baldwin J."/>
            <person name="Abdouelleil A."/>
            <person name="Abdulkadir J."/>
            <person name="Abebe A."/>
            <person name="Abera B."/>
            <person name="Abreu J."/>
            <person name="Acer S.C."/>
            <person name="Aftuck L."/>
            <person name="Alexander A."/>
            <person name="An P."/>
            <person name="Anderson E."/>
            <person name="Anderson S."/>
            <person name="Arachi H."/>
            <person name="Azer M."/>
            <person name="Bachantsang P."/>
            <person name="Barry A."/>
            <person name="Bayul T."/>
            <person name="Berlin A."/>
            <person name="Bessette D."/>
            <person name="Bloom T."/>
            <person name="Blye J."/>
            <person name="Boguslavskiy L."/>
            <person name="Bonnet C."/>
            <person name="Boukhgalter B."/>
            <person name="Bourzgui I."/>
            <person name="Brown A."/>
            <person name="Cahill P."/>
            <person name="Channer S."/>
            <person name="Cheshatsang Y."/>
            <person name="Chuda L."/>
            <person name="Citroen M."/>
            <person name="Collymore A."/>
            <person name="Cooke P."/>
            <person name="Costello M."/>
            <person name="D'Aco K."/>
            <person name="Daza R."/>
            <person name="De Haan G."/>
            <person name="DeGray S."/>
            <person name="DeMaso C."/>
            <person name="Dhargay N."/>
            <person name="Dooley K."/>
            <person name="Dooley E."/>
            <person name="Doricent M."/>
            <person name="Dorje P."/>
            <person name="Dorjee K."/>
            <person name="Dupes A."/>
            <person name="Elong R."/>
            <person name="Falk J."/>
            <person name="Farina A."/>
            <person name="Faro S."/>
            <person name="Ferguson D."/>
            <person name="Fisher S."/>
            <person name="Foley C.D."/>
            <person name="Franke A."/>
            <person name="Friedrich D."/>
            <person name="Gadbois L."/>
            <person name="Gearin G."/>
            <person name="Gearin C.R."/>
            <person name="Giannoukos G."/>
            <person name="Goode T."/>
            <person name="Graham J."/>
            <person name="Grandbois E."/>
            <person name="Grewal S."/>
            <person name="Gyaltsen K."/>
            <person name="Hafez N."/>
            <person name="Hagos B."/>
            <person name="Hall J."/>
            <person name="Henson C."/>
            <person name="Hollinger A."/>
            <person name="Honan T."/>
            <person name="Huard M.D."/>
            <person name="Hughes L."/>
            <person name="Hurhula B."/>
            <person name="Husby M.E."/>
            <person name="Kamat A."/>
            <person name="Kanga B."/>
            <person name="Kashin S."/>
            <person name="Khazanovich D."/>
            <person name="Kisner P."/>
            <person name="Lance K."/>
            <person name="Lara M."/>
            <person name="Lee W."/>
            <person name="Lennon N."/>
            <person name="Letendre F."/>
            <person name="LeVine R."/>
            <person name="Lipovsky A."/>
            <person name="Liu X."/>
            <person name="Liu J."/>
            <person name="Liu S."/>
            <person name="Lokyitsang T."/>
            <person name="Lokyitsang Y."/>
            <person name="Lubonja R."/>
            <person name="Lui A."/>
            <person name="MacDonald P."/>
            <person name="Magnisalis V."/>
            <person name="Maru K."/>
            <person name="Matthews C."/>
            <person name="McCusker W."/>
            <person name="McDonough S."/>
            <person name="Mehta T."/>
            <person name="Meldrim J."/>
            <person name="Meneus L."/>
            <person name="Mihai O."/>
            <person name="Mihalev A."/>
            <person name="Mihova T."/>
            <person name="Mittelman R."/>
            <person name="Mlenga V."/>
            <person name="Montmayeur A."/>
            <person name="Mulrain L."/>
            <person name="Navidi A."/>
            <person name="Naylor J."/>
            <person name="Negash T."/>
            <person name="Nguyen T."/>
            <person name="Nguyen N."/>
            <person name="Nicol R."/>
            <person name="Norbu C."/>
            <person name="Norbu N."/>
            <person name="Novod N."/>
            <person name="O'Neill B."/>
            <person name="Osman S."/>
            <person name="Markiewicz E."/>
            <person name="Oyono O.L."/>
            <person name="Patti C."/>
            <person name="Phunkhang P."/>
            <person name="Pierre F."/>
            <person name="Priest M."/>
            <person name="Raghuraman S."/>
            <person name="Rege F."/>
            <person name="Reyes R."/>
            <person name="Rise C."/>
            <person name="Rogov P."/>
            <person name="Ross K."/>
            <person name="Ryan E."/>
            <person name="Settipalli S."/>
            <person name="Shea T."/>
            <person name="Sherpa N."/>
            <person name="Shi L."/>
            <person name="Shih D."/>
            <person name="Sparrow T."/>
            <person name="Spaulding J."/>
            <person name="Stalker J."/>
            <person name="Stange-Thomann N."/>
            <person name="Stavropoulos S."/>
            <person name="Stone C."/>
            <person name="Strader C."/>
            <person name="Tesfaye S."/>
            <person name="Thomson T."/>
            <person name="Thoulutsang Y."/>
            <person name="Thoulutsang D."/>
            <person name="Topham K."/>
            <person name="Topping I."/>
            <person name="Tsamla T."/>
            <person name="Vassiliev H."/>
            <person name="Vo A."/>
            <person name="Wangchuk T."/>
            <person name="Wangdi T."/>
            <person name="Weiand M."/>
            <person name="Wilkinson J."/>
            <person name="Wilson A."/>
            <person name="Yadav S."/>
            <person name="Young G."/>
            <person name="Yu Q."/>
            <person name="Zembek L."/>
            <person name="Zhong D."/>
            <person name="Zimmer A."/>
            <person name="Zwirko Z."/>
            <person name="Jaffe D.B."/>
            <person name="Alvarez P."/>
            <person name="Brockman W."/>
            <person name="Butler J."/>
            <person name="Chin C."/>
            <person name="Gnerre S."/>
            <person name="Grabherr M."/>
            <person name="Kleber M."/>
            <person name="Mauceli E."/>
            <person name="MacCallum I."/>
        </authorList>
    </citation>
    <scope>NUCLEOTIDE SEQUENCE [LARGE SCALE GENOMIC DNA]</scope>
    <source>
        <strain evidence="3">Tucson 14024-0371.13</strain>
    </source>
</reference>
<dbReference type="GeneID" id="6505841"/>
<keyword evidence="3" id="KW-1185">Reference proteome</keyword>
<organism evidence="2 3">
    <name type="scientific">Drosophila ananassae</name>
    <name type="common">Fruit fly</name>
    <dbReference type="NCBI Taxonomy" id="7217"/>
    <lineage>
        <taxon>Eukaryota</taxon>
        <taxon>Metazoa</taxon>
        <taxon>Ecdysozoa</taxon>
        <taxon>Arthropoda</taxon>
        <taxon>Hexapoda</taxon>
        <taxon>Insecta</taxon>
        <taxon>Pterygota</taxon>
        <taxon>Neoptera</taxon>
        <taxon>Endopterygota</taxon>
        <taxon>Diptera</taxon>
        <taxon>Brachycera</taxon>
        <taxon>Muscomorpha</taxon>
        <taxon>Ephydroidea</taxon>
        <taxon>Drosophilidae</taxon>
        <taxon>Drosophila</taxon>
        <taxon>Sophophora</taxon>
    </lineage>
</organism>
<dbReference type="AlphaFoldDB" id="B3MTY4"/>
<dbReference type="eggNOG" id="ENOG502S9KT">
    <property type="taxonomic scope" value="Eukaryota"/>
</dbReference>
<dbReference type="OMA" id="PIEFKCQ"/>